<evidence type="ECO:0000256" key="3">
    <source>
        <dbReference type="ARBA" id="ARBA00023082"/>
    </source>
</evidence>
<keyword evidence="2" id="KW-0805">Transcription regulation</keyword>
<feature type="domain" description="HTH luxR-type" evidence="6">
    <location>
        <begin position="116"/>
        <end position="173"/>
    </location>
</feature>
<dbReference type="RefSeq" id="WP_123040440.1">
    <property type="nucleotide sequence ID" value="NZ_CP033433.1"/>
</dbReference>
<dbReference type="NCBIfam" id="TIGR02937">
    <property type="entry name" value="sigma70-ECF"/>
    <property type="match status" value="1"/>
</dbReference>
<dbReference type="Pfam" id="PF08281">
    <property type="entry name" value="Sigma70_r4_2"/>
    <property type="match status" value="1"/>
</dbReference>
<dbReference type="InterPro" id="IPR013325">
    <property type="entry name" value="RNA_pol_sigma_r2"/>
</dbReference>
<evidence type="ECO:0000259" key="6">
    <source>
        <dbReference type="SMART" id="SM00421"/>
    </source>
</evidence>
<dbReference type="Pfam" id="PF04542">
    <property type="entry name" value="Sigma70_r2"/>
    <property type="match status" value="1"/>
</dbReference>
<keyword evidence="3" id="KW-0731">Sigma factor</keyword>
<evidence type="ECO:0000256" key="2">
    <source>
        <dbReference type="ARBA" id="ARBA00023015"/>
    </source>
</evidence>
<gene>
    <name evidence="7" type="ORF">EAV92_07210</name>
</gene>
<dbReference type="CDD" id="cd06171">
    <property type="entry name" value="Sigma70_r4"/>
    <property type="match status" value="1"/>
</dbReference>
<evidence type="ECO:0000313" key="7">
    <source>
        <dbReference type="EMBL" id="AYQ72380.1"/>
    </source>
</evidence>
<dbReference type="InterPro" id="IPR039425">
    <property type="entry name" value="RNA_pol_sigma-70-like"/>
</dbReference>
<dbReference type="PANTHER" id="PTHR43133">
    <property type="entry name" value="RNA POLYMERASE ECF-TYPE SIGMA FACTO"/>
    <property type="match status" value="1"/>
</dbReference>
<dbReference type="InterPro" id="IPR036388">
    <property type="entry name" value="WH-like_DNA-bd_sf"/>
</dbReference>
<evidence type="ECO:0000313" key="8">
    <source>
        <dbReference type="Proteomes" id="UP000269097"/>
    </source>
</evidence>
<dbReference type="InterPro" id="IPR000792">
    <property type="entry name" value="Tscrpt_reg_LuxR_C"/>
</dbReference>
<dbReference type="SUPFAM" id="SSF88946">
    <property type="entry name" value="Sigma2 domain of RNA polymerase sigma factors"/>
    <property type="match status" value="1"/>
</dbReference>
<dbReference type="PANTHER" id="PTHR43133:SF8">
    <property type="entry name" value="RNA POLYMERASE SIGMA FACTOR HI_1459-RELATED"/>
    <property type="match status" value="1"/>
</dbReference>
<dbReference type="GO" id="GO:0016987">
    <property type="term" value="F:sigma factor activity"/>
    <property type="evidence" value="ECO:0007669"/>
    <property type="project" value="UniProtKB-KW"/>
</dbReference>
<organism evidence="7 8">
    <name type="scientific">Cohnella candidum</name>
    <dbReference type="NCBI Taxonomy" id="2674991"/>
    <lineage>
        <taxon>Bacteria</taxon>
        <taxon>Bacillati</taxon>
        <taxon>Bacillota</taxon>
        <taxon>Bacilli</taxon>
        <taxon>Bacillales</taxon>
        <taxon>Paenibacillaceae</taxon>
        <taxon>Cohnella</taxon>
    </lineage>
</organism>
<keyword evidence="4" id="KW-0238">DNA-binding</keyword>
<reference evidence="7 8" key="1">
    <citation type="submission" date="2018-10" db="EMBL/GenBank/DDBJ databases">
        <title>Genome Sequence of Cohnella sp.</title>
        <authorList>
            <person name="Srinivasan S."/>
            <person name="Kim M.K."/>
        </authorList>
    </citation>
    <scope>NUCLEOTIDE SEQUENCE [LARGE SCALE GENOMIC DNA]</scope>
    <source>
        <strain evidence="7 8">18JY8-7</strain>
    </source>
</reference>
<dbReference type="InterPro" id="IPR014284">
    <property type="entry name" value="RNA_pol_sigma-70_dom"/>
</dbReference>
<dbReference type="InterPro" id="IPR007627">
    <property type="entry name" value="RNA_pol_sigma70_r2"/>
</dbReference>
<dbReference type="AlphaFoldDB" id="A0A3G3JVV5"/>
<dbReference type="Gene3D" id="1.10.1740.10">
    <property type="match status" value="1"/>
</dbReference>
<dbReference type="EMBL" id="CP033433">
    <property type="protein sequence ID" value="AYQ72380.1"/>
    <property type="molecule type" value="Genomic_DNA"/>
</dbReference>
<evidence type="ECO:0000256" key="5">
    <source>
        <dbReference type="ARBA" id="ARBA00023163"/>
    </source>
</evidence>
<accession>A0A3G3JVV5</accession>
<evidence type="ECO:0000256" key="4">
    <source>
        <dbReference type="ARBA" id="ARBA00023125"/>
    </source>
</evidence>
<dbReference type="InterPro" id="IPR013324">
    <property type="entry name" value="RNA_pol_sigma_r3/r4-like"/>
</dbReference>
<dbReference type="Gene3D" id="1.10.10.10">
    <property type="entry name" value="Winged helix-like DNA-binding domain superfamily/Winged helix DNA-binding domain"/>
    <property type="match status" value="1"/>
</dbReference>
<keyword evidence="8" id="KW-1185">Reference proteome</keyword>
<protein>
    <submittedName>
        <fullName evidence="7">Sigma-70 family RNA polymerase sigma factor</fullName>
    </submittedName>
</protein>
<dbReference type="SUPFAM" id="SSF88659">
    <property type="entry name" value="Sigma3 and sigma4 domains of RNA polymerase sigma factors"/>
    <property type="match status" value="1"/>
</dbReference>
<comment type="similarity">
    <text evidence="1">Belongs to the sigma-70 factor family. ECF subfamily.</text>
</comment>
<sequence length="173" mass="20399">MNHSAIDRFQDIFRRHYPEVLRKIDLLVRDRAASEDLAQEVFLRLYRTPPDDIDKVGPWLQRVLTRIVWDYYRKNKRLEALADKQKNQLMTQERAYPPNEEAVILNWEKEAVRKALDQLSDRDRQVLLLREQGYSGQEIAELLHVNPNIVSTMISRAAHRLKQTMTAEGAFDS</sequence>
<dbReference type="Proteomes" id="UP000269097">
    <property type="component" value="Chromosome"/>
</dbReference>
<dbReference type="GO" id="GO:0003677">
    <property type="term" value="F:DNA binding"/>
    <property type="evidence" value="ECO:0007669"/>
    <property type="project" value="UniProtKB-KW"/>
</dbReference>
<dbReference type="InterPro" id="IPR013249">
    <property type="entry name" value="RNA_pol_sigma70_r4_t2"/>
</dbReference>
<proteinExistence type="inferred from homology"/>
<name>A0A3G3JVV5_9BACL</name>
<evidence type="ECO:0000256" key="1">
    <source>
        <dbReference type="ARBA" id="ARBA00010641"/>
    </source>
</evidence>
<keyword evidence="5" id="KW-0804">Transcription</keyword>
<dbReference type="KEGG" id="coh:EAV92_07210"/>
<dbReference type="SMART" id="SM00421">
    <property type="entry name" value="HTH_LUXR"/>
    <property type="match status" value="1"/>
</dbReference>
<dbReference type="GO" id="GO:0006352">
    <property type="term" value="P:DNA-templated transcription initiation"/>
    <property type="evidence" value="ECO:0007669"/>
    <property type="project" value="InterPro"/>
</dbReference>